<evidence type="ECO:0000313" key="1">
    <source>
        <dbReference type="EMBL" id="KAG5522381.1"/>
    </source>
</evidence>
<dbReference type="Proteomes" id="UP000823749">
    <property type="component" value="Chromosome 12"/>
</dbReference>
<organism evidence="1 2">
    <name type="scientific">Rhododendron griersonianum</name>
    <dbReference type="NCBI Taxonomy" id="479676"/>
    <lineage>
        <taxon>Eukaryota</taxon>
        <taxon>Viridiplantae</taxon>
        <taxon>Streptophyta</taxon>
        <taxon>Embryophyta</taxon>
        <taxon>Tracheophyta</taxon>
        <taxon>Spermatophyta</taxon>
        <taxon>Magnoliopsida</taxon>
        <taxon>eudicotyledons</taxon>
        <taxon>Gunneridae</taxon>
        <taxon>Pentapetalae</taxon>
        <taxon>asterids</taxon>
        <taxon>Ericales</taxon>
        <taxon>Ericaceae</taxon>
        <taxon>Ericoideae</taxon>
        <taxon>Rhodoreae</taxon>
        <taxon>Rhododendron</taxon>
    </lineage>
</organism>
<dbReference type="AlphaFoldDB" id="A0AAV6I1N6"/>
<protein>
    <submittedName>
        <fullName evidence="1">Uncharacterized protein</fullName>
    </submittedName>
</protein>
<keyword evidence="2" id="KW-1185">Reference proteome</keyword>
<sequence length="59" mass="6885">MQLSWIQQSCFFVSMGCRFFRKINVGGATRLQSTTEEHAKSQAIYEARRSNMRIKERLG</sequence>
<reference evidence="1" key="1">
    <citation type="submission" date="2020-08" db="EMBL/GenBank/DDBJ databases">
        <title>Plant Genome Project.</title>
        <authorList>
            <person name="Zhang R.-G."/>
        </authorList>
    </citation>
    <scope>NUCLEOTIDE SEQUENCE</scope>
    <source>
        <strain evidence="1">WSP0</strain>
        <tissue evidence="1">Leaf</tissue>
    </source>
</reference>
<gene>
    <name evidence="1" type="ORF">RHGRI_034532</name>
</gene>
<dbReference type="EMBL" id="JACTNZ010000012">
    <property type="protein sequence ID" value="KAG5522381.1"/>
    <property type="molecule type" value="Genomic_DNA"/>
</dbReference>
<proteinExistence type="predicted"/>
<comment type="caution">
    <text evidence="1">The sequence shown here is derived from an EMBL/GenBank/DDBJ whole genome shotgun (WGS) entry which is preliminary data.</text>
</comment>
<accession>A0AAV6I1N6</accession>
<name>A0AAV6I1N6_9ERIC</name>
<evidence type="ECO:0000313" key="2">
    <source>
        <dbReference type="Proteomes" id="UP000823749"/>
    </source>
</evidence>